<evidence type="ECO:0000256" key="8">
    <source>
        <dbReference type="ARBA" id="ARBA00022842"/>
    </source>
</evidence>
<evidence type="ECO:0000256" key="9">
    <source>
        <dbReference type="ARBA" id="ARBA00023080"/>
    </source>
</evidence>
<feature type="binding site" evidence="10">
    <location>
        <position position="127"/>
    </location>
    <ligand>
        <name>ATP</name>
        <dbReference type="ChEBI" id="CHEBI:30616"/>
    </ligand>
</feature>
<evidence type="ECO:0000256" key="6">
    <source>
        <dbReference type="ARBA" id="ARBA00022777"/>
    </source>
</evidence>
<evidence type="ECO:0000256" key="2">
    <source>
        <dbReference type="ARBA" id="ARBA00022490"/>
    </source>
</evidence>
<dbReference type="InterPro" id="IPR023005">
    <property type="entry name" value="Nucleoside_diP_kinase_AS"/>
</dbReference>
<dbReference type="EMBL" id="JAPFFF010000005">
    <property type="protein sequence ID" value="KAK8889676.1"/>
    <property type="molecule type" value="Genomic_DNA"/>
</dbReference>
<keyword evidence="5 12" id="KW-0547">Nucleotide-binding</keyword>
<evidence type="ECO:0000256" key="1">
    <source>
        <dbReference type="ARBA" id="ARBA00008142"/>
    </source>
</evidence>
<keyword evidence="8" id="KW-0460">Magnesium</keyword>
<dbReference type="PROSITE" id="PS51374">
    <property type="entry name" value="NDPK_LIKE"/>
    <property type="match status" value="1"/>
</dbReference>
<comment type="similarity">
    <text evidence="1 10 11">Belongs to the NDK family.</text>
</comment>
<keyword evidence="3 12" id="KW-0808">Transferase</keyword>
<gene>
    <name evidence="14" type="ORF">M9Y10_034429</name>
</gene>
<comment type="catalytic activity">
    <reaction evidence="12">
        <text>a 2'-deoxyribonucleoside 5'-diphosphate + ATP = a 2'-deoxyribonucleoside 5'-triphosphate + ADP</text>
        <dbReference type="Rhea" id="RHEA:44640"/>
        <dbReference type="ChEBI" id="CHEBI:30616"/>
        <dbReference type="ChEBI" id="CHEBI:61560"/>
        <dbReference type="ChEBI" id="CHEBI:73316"/>
        <dbReference type="ChEBI" id="CHEBI:456216"/>
        <dbReference type="EC" id="2.7.4.6"/>
    </reaction>
</comment>
<keyword evidence="2" id="KW-0963">Cytoplasm</keyword>
<reference evidence="14 15" key="1">
    <citation type="submission" date="2024-04" db="EMBL/GenBank/DDBJ databases">
        <title>Tritrichomonas musculus Genome.</title>
        <authorList>
            <person name="Alves-Ferreira E."/>
            <person name="Grigg M."/>
            <person name="Lorenzi H."/>
            <person name="Galac M."/>
        </authorList>
    </citation>
    <scope>NUCLEOTIDE SEQUENCE [LARGE SCALE GENOMIC DNA]</scope>
    <source>
        <strain evidence="14 15">EAF2021</strain>
    </source>
</reference>
<dbReference type="Proteomes" id="UP001470230">
    <property type="component" value="Unassembled WGS sequence"/>
</dbReference>
<dbReference type="PANTHER" id="PTHR46161:SF3">
    <property type="entry name" value="NUCLEOSIDE DIPHOSPHATE KINASE DDB_G0292928-RELATED"/>
    <property type="match status" value="1"/>
</dbReference>
<feature type="binding site" evidence="10">
    <location>
        <position position="23"/>
    </location>
    <ligand>
        <name>ATP</name>
        <dbReference type="ChEBI" id="CHEBI:30616"/>
    </ligand>
</feature>
<dbReference type="GO" id="GO:0005840">
    <property type="term" value="C:ribosome"/>
    <property type="evidence" value="ECO:0007669"/>
    <property type="project" value="UniProtKB-KW"/>
</dbReference>
<accession>A0ABR2KEZ0</accession>
<sequence>MIIHLFAHFICCQQIEHTYAMIKPKYENLWGVVIQRIIDEKLQIVRMKKTSFDEKTASLFYAEHLGKPFFKELTEYITSGPIVAFELAGKNAIEKWREIIGPTKVEVAVNQSPHSLRALFARSTTENLCHGSDSKESASREIAIVFADEIKKEKQNNEL</sequence>
<evidence type="ECO:0000256" key="10">
    <source>
        <dbReference type="PROSITE-ProRule" id="PRU00706"/>
    </source>
</evidence>
<keyword evidence="15" id="KW-1185">Reference proteome</keyword>
<dbReference type="SMART" id="SM00562">
    <property type="entry name" value="NDK"/>
    <property type="match status" value="1"/>
</dbReference>
<feature type="binding site" evidence="10">
    <location>
        <position position="117"/>
    </location>
    <ligand>
        <name>ATP</name>
        <dbReference type="ChEBI" id="CHEBI:30616"/>
    </ligand>
</feature>
<keyword evidence="9" id="KW-0546">Nucleotide metabolism</keyword>
<feature type="binding site" evidence="10">
    <location>
        <position position="97"/>
    </location>
    <ligand>
        <name>ATP</name>
        <dbReference type="ChEBI" id="CHEBI:30616"/>
    </ligand>
</feature>
<keyword evidence="4" id="KW-0479">Metal-binding</keyword>
<proteinExistence type="inferred from homology"/>
<dbReference type="Gene3D" id="3.30.70.141">
    <property type="entry name" value="Nucleoside diphosphate kinase-like domain"/>
    <property type="match status" value="1"/>
</dbReference>
<evidence type="ECO:0000256" key="4">
    <source>
        <dbReference type="ARBA" id="ARBA00022723"/>
    </source>
</evidence>
<evidence type="ECO:0000313" key="14">
    <source>
        <dbReference type="EMBL" id="KAK8889676.1"/>
    </source>
</evidence>
<keyword evidence="7 12" id="KW-0067">ATP-binding</keyword>
<dbReference type="PROSITE" id="PS00469">
    <property type="entry name" value="NDPK"/>
    <property type="match status" value="1"/>
</dbReference>
<comment type="caution">
    <text evidence="14">The sequence shown here is derived from an EMBL/GenBank/DDBJ whole genome shotgun (WGS) entry which is preliminary data.</text>
</comment>
<keyword evidence="14" id="KW-0689">Ribosomal protein</keyword>
<dbReference type="SUPFAM" id="SSF54919">
    <property type="entry name" value="Nucleoside diphosphate kinase, NDK"/>
    <property type="match status" value="1"/>
</dbReference>
<dbReference type="InterPro" id="IPR036850">
    <property type="entry name" value="NDK-like_dom_sf"/>
</dbReference>
<dbReference type="EC" id="2.7.4.6" evidence="12"/>
<feature type="binding site" evidence="10">
    <location>
        <position position="69"/>
    </location>
    <ligand>
        <name>ATP</name>
        <dbReference type="ChEBI" id="CHEBI:30616"/>
    </ligand>
</feature>
<name>A0ABR2KEZ0_9EUKA</name>
<dbReference type="PRINTS" id="PR01243">
    <property type="entry name" value="NUCDPKINASE"/>
</dbReference>
<organism evidence="14 15">
    <name type="scientific">Tritrichomonas musculus</name>
    <dbReference type="NCBI Taxonomy" id="1915356"/>
    <lineage>
        <taxon>Eukaryota</taxon>
        <taxon>Metamonada</taxon>
        <taxon>Parabasalia</taxon>
        <taxon>Tritrichomonadida</taxon>
        <taxon>Tritrichomonadidae</taxon>
        <taxon>Tritrichomonas</taxon>
    </lineage>
</organism>
<keyword evidence="6 12" id="KW-0418">Kinase</keyword>
<evidence type="ECO:0000256" key="7">
    <source>
        <dbReference type="ARBA" id="ARBA00022840"/>
    </source>
</evidence>
<dbReference type="InterPro" id="IPR034907">
    <property type="entry name" value="NDK-like_dom"/>
</dbReference>
<evidence type="ECO:0000313" key="15">
    <source>
        <dbReference type="Proteomes" id="UP001470230"/>
    </source>
</evidence>
<protein>
    <recommendedName>
        <fullName evidence="12">Nucleoside diphosphate kinase</fullName>
        <ecNumber evidence="12">2.7.4.6</ecNumber>
    </recommendedName>
</protein>
<evidence type="ECO:0000256" key="5">
    <source>
        <dbReference type="ARBA" id="ARBA00022741"/>
    </source>
</evidence>
<evidence type="ECO:0000256" key="3">
    <source>
        <dbReference type="ARBA" id="ARBA00022679"/>
    </source>
</evidence>
<feature type="domain" description="Nucleoside diphosphate kinase-like" evidence="13">
    <location>
        <begin position="15"/>
        <end position="153"/>
    </location>
</feature>
<feature type="active site" description="Pros-phosphohistidine intermediate" evidence="10">
    <location>
        <position position="130"/>
    </location>
</feature>
<feature type="binding site" evidence="10">
    <location>
        <position position="103"/>
    </location>
    <ligand>
        <name>ATP</name>
        <dbReference type="ChEBI" id="CHEBI:30616"/>
    </ligand>
</feature>
<keyword evidence="14" id="KW-0687">Ribonucleoprotein</keyword>
<dbReference type="Pfam" id="PF00334">
    <property type="entry name" value="NDK"/>
    <property type="match status" value="1"/>
</dbReference>
<dbReference type="InterPro" id="IPR001564">
    <property type="entry name" value="Nucleoside_diP_kinase"/>
</dbReference>
<evidence type="ECO:0000256" key="11">
    <source>
        <dbReference type="RuleBase" id="RU004011"/>
    </source>
</evidence>
<evidence type="ECO:0000259" key="13">
    <source>
        <dbReference type="SMART" id="SM00562"/>
    </source>
</evidence>
<evidence type="ECO:0000256" key="12">
    <source>
        <dbReference type="RuleBase" id="RU004013"/>
    </source>
</evidence>
<dbReference type="PANTHER" id="PTHR46161">
    <property type="entry name" value="NUCLEOSIDE DIPHOSPHATE KINASE"/>
    <property type="match status" value="1"/>
</dbReference>